<keyword evidence="1 3" id="KW-0853">WD repeat</keyword>
<feature type="domain" description="CTLH" evidence="4">
    <location>
        <begin position="54"/>
        <end position="112"/>
    </location>
</feature>
<reference evidence="5 6" key="1">
    <citation type="submission" date="2014-09" db="EMBL/GenBank/DDBJ databases">
        <authorList>
            <person name="Ellenberger Sabrina"/>
        </authorList>
    </citation>
    <scope>NUCLEOTIDE SEQUENCE [LARGE SCALE GENOMIC DNA]</scope>
    <source>
        <strain evidence="5 6">CBS 412.66</strain>
    </source>
</reference>
<proteinExistence type="predicted"/>
<dbReference type="STRING" id="35722.A0A0B7N1G0"/>
<dbReference type="Pfam" id="PF23627">
    <property type="entry name" value="LisH_WDR26"/>
    <property type="match status" value="1"/>
</dbReference>
<protein>
    <recommendedName>
        <fullName evidence="4">CTLH domain-containing protein</fullName>
    </recommendedName>
</protein>
<evidence type="ECO:0000256" key="1">
    <source>
        <dbReference type="ARBA" id="ARBA00022574"/>
    </source>
</evidence>
<dbReference type="PANTHER" id="PTHR22838">
    <property type="entry name" value="WD REPEAT PROTEIN 26-RELATED"/>
    <property type="match status" value="1"/>
</dbReference>
<feature type="repeat" description="WD" evidence="3">
    <location>
        <begin position="485"/>
        <end position="517"/>
    </location>
</feature>
<accession>A0A0B7N1G0</accession>
<organism evidence="5 6">
    <name type="scientific">Parasitella parasitica</name>
    <dbReference type="NCBI Taxonomy" id="35722"/>
    <lineage>
        <taxon>Eukaryota</taxon>
        <taxon>Fungi</taxon>
        <taxon>Fungi incertae sedis</taxon>
        <taxon>Mucoromycota</taxon>
        <taxon>Mucoromycotina</taxon>
        <taxon>Mucoromycetes</taxon>
        <taxon>Mucorales</taxon>
        <taxon>Mucorineae</taxon>
        <taxon>Mucoraceae</taxon>
        <taxon>Parasitella</taxon>
    </lineage>
</organism>
<dbReference type="InterPro" id="IPR006594">
    <property type="entry name" value="LisH"/>
</dbReference>
<dbReference type="PROSITE" id="PS50897">
    <property type="entry name" value="CTLH"/>
    <property type="match status" value="1"/>
</dbReference>
<evidence type="ECO:0000313" key="6">
    <source>
        <dbReference type="Proteomes" id="UP000054107"/>
    </source>
</evidence>
<dbReference type="InterPro" id="IPR015943">
    <property type="entry name" value="WD40/YVTN_repeat-like_dom_sf"/>
</dbReference>
<sequence>MQITKSNSVKDQRKSTTNNISNEELVRLMLQSLQDLGYQQAADALEKESGFSLESKDIVDLRSSILRGQWYNAESILSKVPFINPQRCIPKVQFLIRQQKFLELLEQQEIMQALHVLRTEITPLGQNTERLHLLTSLILCSNVDDIKEQALWDGAKGTSRDQLLTDIQRFIDPSAMIPKQRLFGLIHQSLEWQKRNCLYHNPRQDTQLSLYSDHYCDKASFPSSTIKVLNGHTDEIWHVCYSNNGKYLASVSKDKTCIIWDMENFSQVQKLANDVRGSYCAWSPDDSKLLICGTDYSIRLWDPYQNTLLHTYEYHKDQVTSCVWLPDNQHFISGACDKILCLWDSEITSSQPVTRWPVQRTTDMKITQDGKRFVTIGLDKCISVYEVEGLKITETVKIQEEGTITSLTLSKDGRYALVNVQDAQALHLWDLEERVMVHKYTGQRQNNYIIRSTLGGHNESFIISGSEDNRVYIWSRDHEALLETLEGHENTVNCIAWCPAEPMQFVSASDDHTIRVWGSSLDLSEDMEL</sequence>
<feature type="repeat" description="WD" evidence="3">
    <location>
        <begin position="312"/>
        <end position="344"/>
    </location>
</feature>
<evidence type="ECO:0000256" key="2">
    <source>
        <dbReference type="ARBA" id="ARBA00022737"/>
    </source>
</evidence>
<evidence type="ECO:0000256" key="3">
    <source>
        <dbReference type="PROSITE-ProRule" id="PRU00221"/>
    </source>
</evidence>
<name>A0A0B7N1G0_9FUNG</name>
<dbReference type="PROSITE" id="PS00678">
    <property type="entry name" value="WD_REPEATS_1"/>
    <property type="match status" value="1"/>
</dbReference>
<dbReference type="OrthoDB" id="972532at2759"/>
<keyword evidence="6" id="KW-1185">Reference proteome</keyword>
<dbReference type="InterPro" id="IPR019775">
    <property type="entry name" value="WD40_repeat_CS"/>
</dbReference>
<dbReference type="SMART" id="SM00320">
    <property type="entry name" value="WD40"/>
    <property type="match status" value="7"/>
</dbReference>
<dbReference type="Pfam" id="PF00400">
    <property type="entry name" value="WD40"/>
    <property type="match status" value="5"/>
</dbReference>
<dbReference type="Proteomes" id="UP000054107">
    <property type="component" value="Unassembled WGS sequence"/>
</dbReference>
<dbReference type="CDD" id="cd00200">
    <property type="entry name" value="WD40"/>
    <property type="match status" value="1"/>
</dbReference>
<dbReference type="InterPro" id="IPR001680">
    <property type="entry name" value="WD40_rpt"/>
</dbReference>
<dbReference type="SMART" id="SM00667">
    <property type="entry name" value="LisH"/>
    <property type="match status" value="1"/>
</dbReference>
<evidence type="ECO:0000259" key="4">
    <source>
        <dbReference type="PROSITE" id="PS50897"/>
    </source>
</evidence>
<dbReference type="PROSITE" id="PS50294">
    <property type="entry name" value="WD_REPEATS_REGION"/>
    <property type="match status" value="3"/>
</dbReference>
<keyword evidence="2" id="KW-0677">Repeat</keyword>
<evidence type="ECO:0000313" key="5">
    <source>
        <dbReference type="EMBL" id="CEP08924.1"/>
    </source>
</evidence>
<dbReference type="Gene3D" id="2.130.10.10">
    <property type="entry name" value="YVTN repeat-like/Quinoprotein amine dehydrogenase"/>
    <property type="match status" value="1"/>
</dbReference>
<dbReference type="AlphaFoldDB" id="A0A0B7N1G0"/>
<dbReference type="InterPro" id="IPR051350">
    <property type="entry name" value="WD_repeat-ST_regulator"/>
</dbReference>
<dbReference type="PANTHER" id="PTHR22838:SF0">
    <property type="entry name" value="WD REPEAT-CONTAINING PROTEIN 26"/>
    <property type="match status" value="1"/>
</dbReference>
<dbReference type="InterPro" id="IPR006595">
    <property type="entry name" value="CTLH_C"/>
</dbReference>
<feature type="repeat" description="WD" evidence="3">
    <location>
        <begin position="229"/>
        <end position="270"/>
    </location>
</feature>
<dbReference type="EMBL" id="LN720687">
    <property type="protein sequence ID" value="CEP08924.1"/>
    <property type="molecule type" value="Genomic_DNA"/>
</dbReference>
<gene>
    <name evidence="5" type="primary">PARPA_02339.1 scaffold 4085</name>
</gene>
<dbReference type="PROSITE" id="PS50082">
    <property type="entry name" value="WD_REPEATS_2"/>
    <property type="match status" value="4"/>
</dbReference>
<dbReference type="SUPFAM" id="SSF50978">
    <property type="entry name" value="WD40 repeat-like"/>
    <property type="match status" value="1"/>
</dbReference>
<dbReference type="Pfam" id="PF21889">
    <property type="entry name" value="TPR1-like_2nd"/>
    <property type="match status" value="1"/>
</dbReference>
<dbReference type="PROSITE" id="PS50896">
    <property type="entry name" value="LISH"/>
    <property type="match status" value="1"/>
</dbReference>
<feature type="repeat" description="WD" evidence="3">
    <location>
        <begin position="281"/>
        <end position="311"/>
    </location>
</feature>
<dbReference type="InterPro" id="IPR054080">
    <property type="entry name" value="TPR1-like_2nd"/>
</dbReference>
<dbReference type="InterPro" id="IPR036322">
    <property type="entry name" value="WD40_repeat_dom_sf"/>
</dbReference>